<keyword evidence="3 8" id="KW-0479">Metal-binding</keyword>
<evidence type="ECO:0000313" key="11">
    <source>
        <dbReference type="Proteomes" id="UP000093080"/>
    </source>
</evidence>
<dbReference type="EC" id="4.3.99.3" evidence="8"/>
<comment type="function">
    <text evidence="8">Catalyzes the complex heterocyclic radical-mediated conversion of 6-carboxy-5,6,7,8-tetrahydropterin (CPH4) to 7-carboxy-7-deazaguanine (CDG), a step common to the biosynthetic pathways of all 7-deazapurine-containing compounds.</text>
</comment>
<evidence type="ECO:0000256" key="1">
    <source>
        <dbReference type="ARBA" id="ARBA00022485"/>
    </source>
</evidence>
<keyword evidence="2 8" id="KW-0949">S-adenosyl-L-methionine</keyword>
<evidence type="ECO:0000256" key="7">
    <source>
        <dbReference type="ARBA" id="ARBA00023239"/>
    </source>
</evidence>
<evidence type="ECO:0000313" key="10">
    <source>
        <dbReference type="EMBL" id="OCC15790.1"/>
    </source>
</evidence>
<dbReference type="GO" id="GO:0008616">
    <property type="term" value="P:tRNA queuosine(34) biosynthetic process"/>
    <property type="evidence" value="ECO:0007669"/>
    <property type="project" value="UniProtKB-UniRule"/>
</dbReference>
<proteinExistence type="inferred from homology"/>
<comment type="cofactor">
    <cofactor evidence="8">
        <name>[4Fe-4S] cluster</name>
        <dbReference type="ChEBI" id="CHEBI:49883"/>
    </cofactor>
    <text evidence="8">Binds 1 [4Fe-4S] cluster. The cluster is coordinated with 3 cysteines and an exchangeable S-adenosyl-L-methionine.</text>
</comment>
<feature type="binding site" evidence="8">
    <location>
        <position position="78"/>
    </location>
    <ligand>
        <name>S-adenosyl-L-methionine</name>
        <dbReference type="ChEBI" id="CHEBI:59789"/>
    </ligand>
</feature>
<dbReference type="PANTHER" id="PTHR42836">
    <property type="entry name" value="7-CARBOXY-7-DEAZAGUANINE SYNTHASE"/>
    <property type="match status" value="1"/>
</dbReference>
<dbReference type="AlphaFoldDB" id="A0A1B9F7C0"/>
<dbReference type="PANTHER" id="PTHR42836:SF1">
    <property type="entry name" value="7-CARBOXY-7-DEAZAGUANINE SYNTHASE"/>
    <property type="match status" value="1"/>
</dbReference>
<dbReference type="InterPro" id="IPR007197">
    <property type="entry name" value="rSAM"/>
</dbReference>
<protein>
    <recommendedName>
        <fullName evidence="8">7-carboxy-7-deazaguanine synthase</fullName>
        <shortName evidence="8">CDG synthase</shortName>
        <ecNumber evidence="8">4.3.99.3</ecNumber>
    </recommendedName>
    <alternativeName>
        <fullName evidence="8">Queuosine biosynthesis protein QueE</fullName>
    </alternativeName>
</protein>
<dbReference type="InterPro" id="IPR024924">
    <property type="entry name" value="7-CO-7-deazaguanine_synth-like"/>
</dbReference>
<feature type="binding site" evidence="8">
    <location>
        <position position="46"/>
    </location>
    <ligand>
        <name>Mg(2+)</name>
        <dbReference type="ChEBI" id="CHEBI:18420"/>
    </ligand>
</feature>
<comment type="subunit">
    <text evidence="8">Homodimer.</text>
</comment>
<reference evidence="10 11" key="1">
    <citation type="submission" date="2016-06" db="EMBL/GenBank/DDBJ databases">
        <title>Respiratory ammonification of nitrate coupled to the oxidation of elemental sulfur in deep-sea autotrophic thermophilic bacteria.</title>
        <authorList>
            <person name="Slobodkina G.B."/>
            <person name="Mardanov A.V."/>
            <person name="Ravin N.V."/>
            <person name="Frolova A.A."/>
            <person name="Viryasiv M.B."/>
            <person name="Chernyh N.A."/>
            <person name="Bonch-Osmolovskaya E.A."/>
            <person name="Slobodkin A.I."/>
        </authorList>
    </citation>
    <scope>NUCLEOTIDE SEQUENCE [LARGE SCALE GENOMIC DNA]</scope>
    <source>
        <strain evidence="10 11">S69</strain>
    </source>
</reference>
<dbReference type="PATRIC" id="fig|1156395.6.peg.726"/>
<comment type="caution">
    <text evidence="10">The sequence shown here is derived from an EMBL/GenBank/DDBJ whole genome shotgun (WGS) entry which is preliminary data.</text>
</comment>
<name>A0A1B9F7C0_9BACT</name>
<keyword evidence="4 8" id="KW-0460">Magnesium</keyword>
<comment type="cofactor">
    <cofactor evidence="8">
        <name>S-adenosyl-L-methionine</name>
        <dbReference type="ChEBI" id="CHEBI:59789"/>
    </cofactor>
    <text evidence="8">Binds 1 S-adenosyl-L-methionine per subunit.</text>
</comment>
<comment type="similarity">
    <text evidence="8">Belongs to the radical SAM superfamily. 7-carboxy-7-deazaguanine synthase family.</text>
</comment>
<evidence type="ECO:0000256" key="8">
    <source>
        <dbReference type="HAMAP-Rule" id="MF_00917"/>
    </source>
</evidence>
<feature type="binding site" evidence="8">
    <location>
        <position position="37"/>
    </location>
    <ligand>
        <name>[4Fe-4S] cluster</name>
        <dbReference type="ChEBI" id="CHEBI:49883"/>
        <note>4Fe-4S-S-AdoMet</note>
    </ligand>
</feature>
<evidence type="ECO:0000256" key="4">
    <source>
        <dbReference type="ARBA" id="ARBA00022842"/>
    </source>
</evidence>
<dbReference type="STRING" id="1156395.DBT_0715"/>
<feature type="binding site" evidence="8">
    <location>
        <position position="76"/>
    </location>
    <ligand>
        <name>substrate</name>
    </ligand>
</feature>
<dbReference type="SUPFAM" id="SSF102114">
    <property type="entry name" value="Radical SAM enzymes"/>
    <property type="match status" value="1"/>
</dbReference>
<feature type="binding site" evidence="8">
    <location>
        <position position="41"/>
    </location>
    <ligand>
        <name>[4Fe-4S] cluster</name>
        <dbReference type="ChEBI" id="CHEBI:49883"/>
        <note>4Fe-4S-S-AdoMet</note>
    </ligand>
</feature>
<comment type="catalytic activity">
    <reaction evidence="8">
        <text>6-carboxy-5,6,7,8-tetrahydropterin + H(+) = 7-carboxy-7-carbaguanine + NH4(+)</text>
        <dbReference type="Rhea" id="RHEA:27974"/>
        <dbReference type="ChEBI" id="CHEBI:15378"/>
        <dbReference type="ChEBI" id="CHEBI:28938"/>
        <dbReference type="ChEBI" id="CHEBI:61032"/>
        <dbReference type="ChEBI" id="CHEBI:61036"/>
        <dbReference type="EC" id="4.3.99.3"/>
    </reaction>
</comment>
<dbReference type="Proteomes" id="UP000093080">
    <property type="component" value="Unassembled WGS sequence"/>
</dbReference>
<evidence type="ECO:0000256" key="3">
    <source>
        <dbReference type="ARBA" id="ARBA00022723"/>
    </source>
</evidence>
<dbReference type="Pfam" id="PF04055">
    <property type="entry name" value="Radical_SAM"/>
    <property type="match status" value="1"/>
</dbReference>
<feature type="binding site" evidence="8">
    <location>
        <position position="33"/>
    </location>
    <ligand>
        <name>substrate</name>
    </ligand>
</feature>
<dbReference type="PIRSF" id="PIRSF000370">
    <property type="entry name" value="QueE"/>
    <property type="match status" value="1"/>
</dbReference>
<dbReference type="EMBL" id="MAGO01000003">
    <property type="protein sequence ID" value="OCC15790.1"/>
    <property type="molecule type" value="Genomic_DNA"/>
</dbReference>
<dbReference type="SFLD" id="SFLDS00029">
    <property type="entry name" value="Radical_SAM"/>
    <property type="match status" value="1"/>
</dbReference>
<dbReference type="GO" id="GO:0051539">
    <property type="term" value="F:4 iron, 4 sulfur cluster binding"/>
    <property type="evidence" value="ECO:0007669"/>
    <property type="project" value="UniProtKB-UniRule"/>
</dbReference>
<keyword evidence="11" id="KW-1185">Reference proteome</keyword>
<dbReference type="GO" id="GO:0000287">
    <property type="term" value="F:magnesium ion binding"/>
    <property type="evidence" value="ECO:0007669"/>
    <property type="project" value="UniProtKB-UniRule"/>
</dbReference>
<keyword evidence="7 8" id="KW-0456">Lyase</keyword>
<feature type="binding site" evidence="8">
    <location>
        <begin position="43"/>
        <end position="45"/>
    </location>
    <ligand>
        <name>S-adenosyl-L-methionine</name>
        <dbReference type="ChEBI" id="CHEBI:59789"/>
    </ligand>
</feature>
<accession>A0A1B9F7C0</accession>
<dbReference type="CDD" id="cd01335">
    <property type="entry name" value="Radical_SAM"/>
    <property type="match status" value="1"/>
</dbReference>
<dbReference type="InterPro" id="IPR013785">
    <property type="entry name" value="Aldolase_TIM"/>
</dbReference>
<evidence type="ECO:0000256" key="5">
    <source>
        <dbReference type="ARBA" id="ARBA00023004"/>
    </source>
</evidence>
<dbReference type="RefSeq" id="WP_244155303.1">
    <property type="nucleotide sequence ID" value="NZ_MAGO01000003.1"/>
</dbReference>
<feature type="domain" description="Radical SAM core" evidence="9">
    <location>
        <begin position="24"/>
        <end position="214"/>
    </location>
</feature>
<dbReference type="InterPro" id="IPR058240">
    <property type="entry name" value="rSAM_sf"/>
</dbReference>
<dbReference type="PROSITE" id="PS51918">
    <property type="entry name" value="RADICAL_SAM"/>
    <property type="match status" value="1"/>
</dbReference>
<dbReference type="HAMAP" id="MF_00917">
    <property type="entry name" value="QueE"/>
    <property type="match status" value="1"/>
</dbReference>
<feature type="binding site" evidence="8">
    <location>
        <begin position="18"/>
        <end position="20"/>
    </location>
    <ligand>
        <name>substrate</name>
    </ligand>
</feature>
<dbReference type="UniPathway" id="UPA00391"/>
<comment type="cofactor">
    <cofactor evidence="8">
        <name>Mg(2+)</name>
        <dbReference type="ChEBI" id="CHEBI:18420"/>
    </cofactor>
</comment>
<keyword evidence="5 8" id="KW-0408">Iron</keyword>
<evidence type="ECO:0000256" key="2">
    <source>
        <dbReference type="ARBA" id="ARBA00022691"/>
    </source>
</evidence>
<keyword evidence="8" id="KW-0671">Queuosine biosynthesis</keyword>
<keyword evidence="1 8" id="KW-0004">4Fe-4S</keyword>
<feature type="binding site" evidence="8">
    <location>
        <position position="44"/>
    </location>
    <ligand>
        <name>[4Fe-4S] cluster</name>
        <dbReference type="ChEBI" id="CHEBI:49883"/>
        <note>4Fe-4S-S-AdoMet</note>
    </ligand>
</feature>
<gene>
    <name evidence="8" type="primary">queE</name>
    <name evidence="10" type="ORF">DBT_0715</name>
</gene>
<organism evidence="10 11">
    <name type="scientific">Dissulfuribacter thermophilus</name>
    <dbReference type="NCBI Taxonomy" id="1156395"/>
    <lineage>
        <taxon>Bacteria</taxon>
        <taxon>Pseudomonadati</taxon>
        <taxon>Thermodesulfobacteriota</taxon>
        <taxon>Dissulfuribacteria</taxon>
        <taxon>Dissulfuribacterales</taxon>
        <taxon>Dissulfuribacteraceae</taxon>
        <taxon>Dissulfuribacter</taxon>
    </lineage>
</organism>
<keyword evidence="6 8" id="KW-0411">Iron-sulfur</keyword>
<dbReference type="Gene3D" id="3.20.20.70">
    <property type="entry name" value="Aldolase class I"/>
    <property type="match status" value="1"/>
</dbReference>
<comment type="caution">
    <text evidence="8">Lacks conserved residue(s) required for the propagation of feature annotation.</text>
</comment>
<sequence>MLNDMNNILEVTETFVSLQGEGLFTGVPCFFIRLSRCNLRCSYCDTEYAKAPGERKLIEDLVEEWRGSRVPFVQITGGEPLLQNGVYPLMTQLLKKGAVVLLETNGSIGLKDVPIGVYKCVDRKCPGSGEVGSWIPENLRFLGRMDSVKFVISNRNDYEWAREEVLRQGLSRFTNPIFSPVWGVLAPTELADWIVEDRTPVRLGLQMHKILWKEARGR</sequence>
<dbReference type="GO" id="GO:0016840">
    <property type="term" value="F:carbon-nitrogen lyase activity"/>
    <property type="evidence" value="ECO:0007669"/>
    <property type="project" value="UniProtKB-UniRule"/>
</dbReference>
<comment type="pathway">
    <text evidence="8">Purine metabolism; 7-cyano-7-deazaguanine biosynthesis.</text>
</comment>
<evidence type="ECO:0000256" key="6">
    <source>
        <dbReference type="ARBA" id="ARBA00023014"/>
    </source>
</evidence>
<dbReference type="GO" id="GO:1904047">
    <property type="term" value="F:S-adenosyl-L-methionine binding"/>
    <property type="evidence" value="ECO:0007669"/>
    <property type="project" value="UniProtKB-UniRule"/>
</dbReference>
<evidence type="ECO:0000259" key="9">
    <source>
        <dbReference type="PROSITE" id="PS51918"/>
    </source>
</evidence>